<accession>A0ABD2P2Z0</accession>
<sequence length="60" mass="6778">MNSLSKLNILRVDSFKNLGSLIRAATKPDVVATVKSSFVKYKKLLCDENLNIEPRVRFPV</sequence>
<organism evidence="1 2">
    <name type="scientific">Cryptolaemus montrouzieri</name>
    <dbReference type="NCBI Taxonomy" id="559131"/>
    <lineage>
        <taxon>Eukaryota</taxon>
        <taxon>Metazoa</taxon>
        <taxon>Ecdysozoa</taxon>
        <taxon>Arthropoda</taxon>
        <taxon>Hexapoda</taxon>
        <taxon>Insecta</taxon>
        <taxon>Pterygota</taxon>
        <taxon>Neoptera</taxon>
        <taxon>Endopterygota</taxon>
        <taxon>Coleoptera</taxon>
        <taxon>Polyphaga</taxon>
        <taxon>Cucujiformia</taxon>
        <taxon>Coccinelloidea</taxon>
        <taxon>Coccinellidae</taxon>
        <taxon>Scymninae</taxon>
        <taxon>Scymnini</taxon>
        <taxon>Cryptolaemus</taxon>
    </lineage>
</organism>
<comment type="caution">
    <text evidence="1">The sequence shown here is derived from an EMBL/GenBank/DDBJ whole genome shotgun (WGS) entry which is preliminary data.</text>
</comment>
<gene>
    <name evidence="1" type="ORF">HHI36_019454</name>
</gene>
<protein>
    <submittedName>
        <fullName evidence="1">Uncharacterized protein</fullName>
    </submittedName>
</protein>
<evidence type="ECO:0000313" key="1">
    <source>
        <dbReference type="EMBL" id="KAL3285346.1"/>
    </source>
</evidence>
<dbReference type="AlphaFoldDB" id="A0ABD2P2Z0"/>
<dbReference type="EMBL" id="JABFTP020000165">
    <property type="protein sequence ID" value="KAL3285346.1"/>
    <property type="molecule type" value="Genomic_DNA"/>
</dbReference>
<evidence type="ECO:0000313" key="2">
    <source>
        <dbReference type="Proteomes" id="UP001516400"/>
    </source>
</evidence>
<feature type="non-terminal residue" evidence="1">
    <location>
        <position position="60"/>
    </location>
</feature>
<keyword evidence="2" id="KW-1185">Reference proteome</keyword>
<proteinExistence type="predicted"/>
<reference evidence="1 2" key="1">
    <citation type="journal article" date="2021" name="BMC Biol.">
        <title>Horizontally acquired antibacterial genes associated with adaptive radiation of ladybird beetles.</title>
        <authorList>
            <person name="Li H.S."/>
            <person name="Tang X.F."/>
            <person name="Huang Y.H."/>
            <person name="Xu Z.Y."/>
            <person name="Chen M.L."/>
            <person name="Du X.Y."/>
            <person name="Qiu B.Y."/>
            <person name="Chen P.T."/>
            <person name="Zhang W."/>
            <person name="Slipinski A."/>
            <person name="Escalona H.E."/>
            <person name="Waterhouse R.M."/>
            <person name="Zwick A."/>
            <person name="Pang H."/>
        </authorList>
    </citation>
    <scope>NUCLEOTIDE SEQUENCE [LARGE SCALE GENOMIC DNA]</scope>
    <source>
        <strain evidence="1">SYSU2018</strain>
    </source>
</reference>
<dbReference type="Proteomes" id="UP001516400">
    <property type="component" value="Unassembled WGS sequence"/>
</dbReference>
<name>A0ABD2P2Z0_9CUCU</name>